<evidence type="ECO:0000313" key="2">
    <source>
        <dbReference type="EMBL" id="KAK7232478.1"/>
    </source>
</evidence>
<comment type="caution">
    <text evidence="2">The sequence shown here is derived from an EMBL/GenBank/DDBJ whole genome shotgun (WGS) entry which is preliminary data.</text>
</comment>
<keyword evidence="3" id="KW-1185">Reference proteome</keyword>
<proteinExistence type="predicted"/>
<protein>
    <submittedName>
        <fullName evidence="2">Ubiquitin-protein transferase</fullName>
    </submittedName>
</protein>
<feature type="region of interest" description="Disordered" evidence="1">
    <location>
        <begin position="606"/>
        <end position="665"/>
    </location>
</feature>
<sequence>MAESRVAARLRWIDACRARYQNCGSLEVPAEALESWTEHELTMFFESMGMIKPQTAAEKALADAQWREKLITEKEERLWRSAEAEGVALVVREIDREAEKRAHKALARARAWTAVELAARPRRWRRAGVRSRSKSPDPARRITKRDVDRARSRTRGRARLEDSDSDSSSSSEEEWRPRGIQPRAVRLMLAAEAAPAVHFRSRRRKLGVFDLARRAACRAVLARPPADGHFYAPMDGIVDTAAAVAEETAWLAFGTRARQRRWRPARGRAAGMTRVVLTPLAPSTRAGRGALDEHGRTLLALERARAEGAAAAAARARAARASPRRDGDGYDSGESVGSASLLGAVRCPEWDDPWELNAGPPKTWLARLPRQGLGVLARAWAAARWRLWARRVPATGRPAAAPTGPSTPGARPWARRSATGPPNSRFEPEAEAAFDEGPWLDDDADHGEAPSTAAARPPAGPPTRVALSPRRDCVEVRASTRTGAGGSPAAAKRTPAFDGGAGALGLRAALATVDVVSAAATAAVNCVEINHWFGGRAGASFVVALAVDGSVFAFGDESVGAAGGPEATPKKARAAAVASGAPRKVDAVRDALWVGWSHLRGRARRRRRAPRLGLGRRARPRRARQGAHARLAPRVAARRRRGRGRRRCARAATRREGRSSGAPTDAWFQWRQAKRRTPLHGRLLLDDEAAALAPEPAPGEAPEVVAAAAG</sequence>
<feature type="compositionally biased region" description="Basic residues" evidence="1">
    <location>
        <begin position="606"/>
        <end position="627"/>
    </location>
</feature>
<dbReference type="GO" id="GO:0016740">
    <property type="term" value="F:transferase activity"/>
    <property type="evidence" value="ECO:0007669"/>
    <property type="project" value="UniProtKB-KW"/>
</dbReference>
<gene>
    <name evidence="2" type="ORF">SO694_00032372</name>
</gene>
<accession>A0ABR1FKC7</accession>
<feature type="compositionally biased region" description="Low complexity" evidence="1">
    <location>
        <begin position="395"/>
        <end position="412"/>
    </location>
</feature>
<feature type="region of interest" description="Disordered" evidence="1">
    <location>
        <begin position="126"/>
        <end position="178"/>
    </location>
</feature>
<evidence type="ECO:0000256" key="1">
    <source>
        <dbReference type="SAM" id="MobiDB-lite"/>
    </source>
</evidence>
<feature type="compositionally biased region" description="Basic and acidic residues" evidence="1">
    <location>
        <begin position="134"/>
        <end position="151"/>
    </location>
</feature>
<name>A0ABR1FKC7_AURAN</name>
<evidence type="ECO:0000313" key="3">
    <source>
        <dbReference type="Proteomes" id="UP001363151"/>
    </source>
</evidence>
<dbReference type="Proteomes" id="UP001363151">
    <property type="component" value="Unassembled WGS sequence"/>
</dbReference>
<reference evidence="2 3" key="1">
    <citation type="submission" date="2024-03" db="EMBL/GenBank/DDBJ databases">
        <title>Aureococcus anophagefferens CCMP1851 and Kratosvirus quantuckense: Draft genome of a second virus-susceptible host strain in the model system.</title>
        <authorList>
            <person name="Chase E."/>
            <person name="Truchon A.R."/>
            <person name="Schepens W."/>
            <person name="Wilhelm S.W."/>
        </authorList>
    </citation>
    <scope>NUCLEOTIDE SEQUENCE [LARGE SCALE GENOMIC DNA]</scope>
    <source>
        <strain evidence="2 3">CCMP1851</strain>
    </source>
</reference>
<feature type="region of interest" description="Disordered" evidence="1">
    <location>
        <begin position="395"/>
        <end position="471"/>
    </location>
</feature>
<organism evidence="2 3">
    <name type="scientific">Aureococcus anophagefferens</name>
    <name type="common">Harmful bloom alga</name>
    <dbReference type="NCBI Taxonomy" id="44056"/>
    <lineage>
        <taxon>Eukaryota</taxon>
        <taxon>Sar</taxon>
        <taxon>Stramenopiles</taxon>
        <taxon>Ochrophyta</taxon>
        <taxon>Pelagophyceae</taxon>
        <taxon>Pelagomonadales</taxon>
        <taxon>Pelagomonadaceae</taxon>
        <taxon>Aureococcus</taxon>
    </lineage>
</organism>
<feature type="compositionally biased region" description="Basic residues" evidence="1">
    <location>
        <begin position="636"/>
        <end position="649"/>
    </location>
</feature>
<feature type="compositionally biased region" description="Acidic residues" evidence="1">
    <location>
        <begin position="429"/>
        <end position="445"/>
    </location>
</feature>
<dbReference type="EMBL" id="JBBJCI010000368">
    <property type="protein sequence ID" value="KAK7232478.1"/>
    <property type="molecule type" value="Genomic_DNA"/>
</dbReference>
<keyword evidence="2" id="KW-0808">Transferase</keyword>